<dbReference type="NCBIfam" id="TIGR01760">
    <property type="entry name" value="tape_meas_TP901"/>
    <property type="match status" value="1"/>
</dbReference>
<feature type="coiled-coil region" evidence="1">
    <location>
        <begin position="1349"/>
        <end position="1385"/>
    </location>
</feature>
<accession>A0A1U7P4M3</accession>
<comment type="caution">
    <text evidence="3">The sequence shown here is derived from an EMBL/GenBank/DDBJ whole genome shotgun (WGS) entry which is preliminary data.</text>
</comment>
<dbReference type="RefSeq" id="WP_075830066.1">
    <property type="nucleotide sequence ID" value="NZ_MSTI01000007.1"/>
</dbReference>
<evidence type="ECO:0000313" key="3">
    <source>
        <dbReference type="EMBL" id="OLV20109.1"/>
    </source>
</evidence>
<keyword evidence="4" id="KW-1185">Reference proteome</keyword>
<dbReference type="EMBL" id="MSTI01000007">
    <property type="protein sequence ID" value="OLV20109.1"/>
    <property type="molecule type" value="Genomic_DNA"/>
</dbReference>
<keyword evidence="1" id="KW-0175">Coiled coil</keyword>
<dbReference type="Gene3D" id="3.90.1720.10">
    <property type="entry name" value="endopeptidase domain like (from Nostoc punctiforme)"/>
    <property type="match status" value="1"/>
</dbReference>
<dbReference type="PANTHER" id="PTHR34491:SF38">
    <property type="entry name" value="CENTROSOMIN N-TERMINAL MOTIF 1 DOMAIN-CONTAINING PROTEIN-RELATED"/>
    <property type="match status" value="1"/>
</dbReference>
<reference evidence="3 4" key="1">
    <citation type="submission" date="2017-01" db="EMBL/GenBank/DDBJ databases">
        <title>Genome Analysis of Deinococcus marmoris KOPRI26562.</title>
        <authorList>
            <person name="Kim J.H."/>
            <person name="Oh H.-M."/>
        </authorList>
    </citation>
    <scope>NUCLEOTIDE SEQUENCE [LARGE SCALE GENOMIC DNA]</scope>
    <source>
        <strain evidence="3 4">KOPRI26562</strain>
    </source>
</reference>
<feature type="coiled-coil region" evidence="1">
    <location>
        <begin position="822"/>
        <end position="888"/>
    </location>
</feature>
<evidence type="ECO:0000256" key="1">
    <source>
        <dbReference type="SAM" id="Coils"/>
    </source>
</evidence>
<feature type="domain" description="Phage tail tape measure protein" evidence="2">
    <location>
        <begin position="523"/>
        <end position="719"/>
    </location>
</feature>
<dbReference type="PANTHER" id="PTHR34491">
    <property type="entry name" value="A-TYPE INCLUSION PROTEIN, PUTATIVE-RELATED"/>
    <property type="match status" value="1"/>
</dbReference>
<dbReference type="Proteomes" id="UP000186607">
    <property type="component" value="Unassembled WGS sequence"/>
</dbReference>
<dbReference type="OrthoDB" id="74365at2"/>
<sequence length="2407" mass="251207">MTKGQSVGGLFIDTGLDLTGIERDLQKARQFVERTNGVKLNIDNRAAKTAIEQVKADLAALKGMSERDAQARAQAARLLGTAYKEQAGAIRGVTAELKTLSAQSVLTARLGAQADREAAAAVRALVTARKEAATLAGRAGNAADLARAQTALQGIMQTLGKLQNTGTVRLKFDLTSVNAELARLQGRSVLLKVSFSNFDAIKNDLTTLKGMLNGLGANMQYRVTVNTTALNAVYTQINTQITALQSLISQLRALGGGGGGGGGGGRGGPGISAANRALLAELEALNNQWKRGDVNAAQFGSQLTALQGRLRTASAGATAGTADFKALDAGLTRLTGSLRSINTDAFQRIRTEAGAMRAAFDTATAGVRRNSTEFRAASAVYAAESARITASLQTMARSGNLTTTQLGQVNREIQRLAREQNTIRGGINAGGLSGNIVNSFGMLPGQLGMMASQGGAAINAFQGIASAAGPAGLAVGGLALVVGGAALAATKAVNEYAKFEKGLAQIATLTDKTTAQLGDTGRAILKMSGDVGATYTDLNAGLYDVLGAGVKGTEDMTASLALLKQSAELARAGATETATATDVLTSVLNAYKLEASDATMVSDKLFKAVDDGKMSFSQLAQSLGMVLPTAKMAGLSLDEVLGSVAALTAQGIKPSSAIEYLRSALTNIIKPSMQAKETAKDLGIQFNAQALAAKGLVPFLRDVIEKTDGNSEAMARLFGDVGGLPAVTGLANGNFERLTATLEGQANAAGKTAEAYGKVAATISQKSDEVSAKWKSLWVNVGELFASTKTSVLDGINDMLTGLNDVLSKFNQARDLKNGVGKSDLLKQKEAKEEELATARSQLASAQSVADAQQRATGKVSEQFQPRLDAQKAKVAALEAAVADLSFQVQQEAQANGTFTGPLQTGGPAGVALTAAGADALGAKVVEAGAGKLGQVSADSIVNYCAQWVRLVLGKATPEVAGKINALFQTDSNGDGKTEATDAARNLLKAGFAQRYSGTKDLQKGDVVFYTENGQNHTGIYIGDGMVRGNNRVTYAANGGKFDKYGNPTSPGVNPVGDVAIGKLGTPNWIVRPGDMLPVLGAKVPEVRPDAGAGGAASAAPIKAFETYVKEARRILDQVEKYAPGGTAPNSAKWNKAKDALKSFGDQSDITARALEYAGLATKKADKATSQYGQTFDRLKGQLDITQSLGDLGRPSAEISKNLKAISTDALAAASAEKKRNGETAKYRALLDLAGDAAKKLKSITDKKPDLTPTQREQQQLAERLAAEKMVADMRNAGTGRLSDIIKGGVQKEGDLARWDGAKAELKRRADLDTEAGKAAKKALEDNAALIGKLAEETAKAAVERSKELAQLRAKYAAERRDLDVQEAEADLARTQELNKKELADFKGTAAQKVALIKRQGQDEFNASEQVARATRDKAIRAFQNDITNPNKQRNIDAANQTYADTVVKLRNAQTSAGNQALEDQTKAIQDARDAYSKLADGMREKIATGKVEIADLTAYRVGMDQAADAATKGGVAQTKYVKGARQSAEALYQAGIDAQIAAGMFADLGDGQSRAAEAGKSYAVSLEDAVAAMPGTIEGNAEYLKLLQDMAKAGQVAGGTVAHISDLMRDQAIDAQIAAGAYADVADSYDRAQRAAQGYVATQQTALDQIPGSTEANAAYVKVLQDLESAGKLAPGTVDAVSQAIRDQEVILANTTAWMERLTTEAGKTSDALVELGDTSGAMQTLQEALDEAWAASNRGEDAAATIGDLTDKINALAKSTALTDGFNLFFSGLSGTIEDQISQVVDQLDHVTDPAMVARLKALLTELRQGVAAYEDPSKAGYAPSSNGGGFTNTQPGGAETARAIAAARDLTPALNTELDSATLGVAMTQAADLLASEVGQALPAATRKALQDGIENAQAYQDALASITADGIQDGVNRTLDAPAAPTNEFTKWSDTIFGLGSEGLSDTTTLNALTESLDTARKAGRLTEDDLQNLLNLIREFGSEPDIKLTEKLDLKDMQDGIKQLTEDFDSGKITAPEFVQGLQQAGTELEGFAQAAREAGNPVLARQFDELAASLRAMNPAIAGALQAIGKFQEYAGYVQQLAGAFAALDDGTSGTDIIANITGIGNAAGKLVDLASDVSKILLNPADIGAWVGAITKVASSIADAIAGFKKAQAEVKKLKEDFQKDNPLLNGGDYQKTFTRSRGFFADVFGGGPEVVNQIDELGLTFAKTMSAAFTDGIKGGLKDAILNNDFSKFKDKLHETVFDGMLNGVIDLFINQTLLKEIIAPAIKAWSDALKTPGTEDDVAALAGIDAAVNQVDGLASKFYTDVAPRLQGYAQQYGITGTPDTQGVNTSNLSTLPEPIQFAIATPLLEGMRGIKEAADSFKGSVGSLDETFRRGVRIEVSGPAGTGTGYVSTTGAL</sequence>
<dbReference type="InterPro" id="IPR010090">
    <property type="entry name" value="Phage_tape_meas"/>
</dbReference>
<protein>
    <submittedName>
        <fullName evidence="3">Tail length tape measure protein</fullName>
    </submittedName>
</protein>
<dbReference type="Pfam" id="PF10145">
    <property type="entry name" value="PhageMin_Tail"/>
    <property type="match status" value="1"/>
</dbReference>
<evidence type="ECO:0000259" key="2">
    <source>
        <dbReference type="Pfam" id="PF10145"/>
    </source>
</evidence>
<proteinExistence type="predicted"/>
<gene>
    <name evidence="3" type="ORF">BOO71_0000355</name>
</gene>
<evidence type="ECO:0000313" key="4">
    <source>
        <dbReference type="Proteomes" id="UP000186607"/>
    </source>
</evidence>
<name>A0A1U7P4M3_9DEIO</name>
<dbReference type="STRING" id="249408.BOO71_0000355"/>
<organism evidence="3 4">
    <name type="scientific">Deinococcus marmoris</name>
    <dbReference type="NCBI Taxonomy" id="249408"/>
    <lineage>
        <taxon>Bacteria</taxon>
        <taxon>Thermotogati</taxon>
        <taxon>Deinococcota</taxon>
        <taxon>Deinococci</taxon>
        <taxon>Deinococcales</taxon>
        <taxon>Deinococcaceae</taxon>
        <taxon>Deinococcus</taxon>
    </lineage>
</organism>